<feature type="compositionally biased region" description="Low complexity" evidence="1">
    <location>
        <begin position="17"/>
        <end position="31"/>
    </location>
</feature>
<feature type="compositionally biased region" description="Pro residues" evidence="1">
    <location>
        <begin position="44"/>
        <end position="56"/>
    </location>
</feature>
<evidence type="ECO:0000256" key="1">
    <source>
        <dbReference type="SAM" id="MobiDB-lite"/>
    </source>
</evidence>
<sequence>MVLSAQAQKPERLEAKSSNFQNSSDSSSTSSVENVEPERGQPDSTPPPLPSVPPPQLLNQQFGSSNDDVLGITTQRHWTTTKTGSSNIKNSTMSTKVETTVRQWSTPVEKVIEGQPPRPVSRH</sequence>
<feature type="compositionally biased region" description="Polar residues" evidence="1">
    <location>
        <begin position="62"/>
        <end position="101"/>
    </location>
</feature>
<dbReference type="AlphaFoldDB" id="A0A183E3R6"/>
<organism evidence="4">
    <name type="scientific">Gongylonema pulchrum</name>
    <dbReference type="NCBI Taxonomy" id="637853"/>
    <lineage>
        <taxon>Eukaryota</taxon>
        <taxon>Metazoa</taxon>
        <taxon>Ecdysozoa</taxon>
        <taxon>Nematoda</taxon>
        <taxon>Chromadorea</taxon>
        <taxon>Rhabditida</taxon>
        <taxon>Spirurina</taxon>
        <taxon>Spiruromorpha</taxon>
        <taxon>Spiruroidea</taxon>
        <taxon>Gongylonematidae</taxon>
        <taxon>Gongylonema</taxon>
    </lineage>
</organism>
<evidence type="ECO:0000313" key="4">
    <source>
        <dbReference type="WBParaSite" id="GPUH_0001562901-mRNA-1"/>
    </source>
</evidence>
<reference evidence="4" key="1">
    <citation type="submission" date="2016-06" db="UniProtKB">
        <authorList>
            <consortium name="WormBaseParasite"/>
        </authorList>
    </citation>
    <scope>IDENTIFICATION</scope>
</reference>
<dbReference type="WBParaSite" id="GPUH_0001562901-mRNA-1">
    <property type="protein sequence ID" value="GPUH_0001562901-mRNA-1"/>
    <property type="gene ID" value="GPUH_0001562901"/>
</dbReference>
<evidence type="ECO:0000313" key="3">
    <source>
        <dbReference type="Proteomes" id="UP000271098"/>
    </source>
</evidence>
<name>A0A183E3R6_9BILA</name>
<feature type="region of interest" description="Disordered" evidence="1">
    <location>
        <begin position="1"/>
        <end position="101"/>
    </location>
</feature>
<keyword evidence="3" id="KW-1185">Reference proteome</keyword>
<dbReference type="Proteomes" id="UP000271098">
    <property type="component" value="Unassembled WGS sequence"/>
</dbReference>
<proteinExistence type="predicted"/>
<protein>
    <submittedName>
        <fullName evidence="2 4">Uncharacterized protein</fullName>
    </submittedName>
</protein>
<dbReference type="OrthoDB" id="5871733at2759"/>
<accession>A0A183E3R6</accession>
<reference evidence="2 3" key="2">
    <citation type="submission" date="2018-11" db="EMBL/GenBank/DDBJ databases">
        <authorList>
            <consortium name="Pathogen Informatics"/>
        </authorList>
    </citation>
    <scope>NUCLEOTIDE SEQUENCE [LARGE SCALE GENOMIC DNA]</scope>
</reference>
<gene>
    <name evidence="2" type="ORF">GPUH_LOCUS15607</name>
</gene>
<evidence type="ECO:0000313" key="2">
    <source>
        <dbReference type="EMBL" id="VDN26321.1"/>
    </source>
</evidence>
<dbReference type="EMBL" id="UYRT01082677">
    <property type="protein sequence ID" value="VDN26321.1"/>
    <property type="molecule type" value="Genomic_DNA"/>
</dbReference>